<reference evidence="4 5" key="1">
    <citation type="submission" date="2014-04" db="EMBL/GenBank/DDBJ databases">
        <authorList>
            <consortium name="International Citrus Genome Consortium"/>
            <person name="Gmitter F."/>
            <person name="Chen C."/>
            <person name="Farmerie W."/>
            <person name="Harkins T."/>
            <person name="Desany B."/>
            <person name="Mohiuddin M."/>
            <person name="Kodira C."/>
            <person name="Borodovsky M."/>
            <person name="Lomsadze A."/>
            <person name="Burns P."/>
            <person name="Jenkins J."/>
            <person name="Prochnik S."/>
            <person name="Shu S."/>
            <person name="Chapman J."/>
            <person name="Pitluck S."/>
            <person name="Schmutz J."/>
            <person name="Rokhsar D."/>
        </authorList>
    </citation>
    <scope>NUCLEOTIDE SEQUENCE</scope>
</reference>
<dbReference type="PRINTS" id="PR00463">
    <property type="entry name" value="EP450I"/>
</dbReference>
<evidence type="ECO:0000256" key="3">
    <source>
        <dbReference type="RuleBase" id="RU000461"/>
    </source>
</evidence>
<dbReference type="PaxDb" id="2711-XP_006494538.1"/>
<keyword evidence="2 3" id="KW-0408">Iron</keyword>
<dbReference type="Pfam" id="PF00067">
    <property type="entry name" value="p450"/>
    <property type="match status" value="1"/>
</dbReference>
<keyword evidence="5" id="KW-1185">Reference proteome</keyword>
<dbReference type="GO" id="GO:0016705">
    <property type="term" value="F:oxidoreductase activity, acting on paired donors, with incorporation or reduction of molecular oxygen"/>
    <property type="evidence" value="ECO:0007669"/>
    <property type="project" value="InterPro"/>
</dbReference>
<evidence type="ECO:0000256" key="1">
    <source>
        <dbReference type="ARBA" id="ARBA00010617"/>
    </source>
</evidence>
<dbReference type="PANTHER" id="PTHR47950">
    <property type="entry name" value="CYTOCHROME P450, FAMILY 76, SUBFAMILY C, POLYPEPTIDE 5-RELATED"/>
    <property type="match status" value="1"/>
</dbReference>
<dbReference type="InterPro" id="IPR036396">
    <property type="entry name" value="Cyt_P450_sf"/>
</dbReference>
<dbReference type="SMR" id="A0A067DP47"/>
<comment type="cofactor">
    <cofactor evidence="2">
        <name>heme</name>
        <dbReference type="ChEBI" id="CHEBI:30413"/>
    </cofactor>
</comment>
<dbReference type="PANTHER" id="PTHR47950:SF48">
    <property type="entry name" value="CYTOCHROME P450 FAMILY PROTEIN, EXPRESSED"/>
    <property type="match status" value="1"/>
</dbReference>
<dbReference type="GO" id="GO:0020037">
    <property type="term" value="F:heme binding"/>
    <property type="evidence" value="ECO:0007669"/>
    <property type="project" value="InterPro"/>
</dbReference>
<sequence>DESTWDNPHTFIPERFLRSNVDFKGQNFELIPFGAGRRICPGLPLAIRMLYLMLGSLINSFDWKLEDENMDMEEKFGITIMKAQPLRAVPVAI</sequence>
<evidence type="ECO:0008006" key="6">
    <source>
        <dbReference type="Google" id="ProtNLM"/>
    </source>
</evidence>
<evidence type="ECO:0000313" key="4">
    <source>
        <dbReference type="EMBL" id="KDO43350.1"/>
    </source>
</evidence>
<dbReference type="eggNOG" id="KOG0156">
    <property type="taxonomic scope" value="Eukaryota"/>
</dbReference>
<dbReference type="Proteomes" id="UP000027120">
    <property type="component" value="Unassembled WGS sequence"/>
</dbReference>
<dbReference type="EMBL" id="KK785382">
    <property type="protein sequence ID" value="KDO43350.1"/>
    <property type="molecule type" value="Genomic_DNA"/>
</dbReference>
<dbReference type="InterPro" id="IPR001128">
    <property type="entry name" value="Cyt_P450"/>
</dbReference>
<keyword evidence="3" id="KW-0560">Oxidoreductase</keyword>
<evidence type="ECO:0000313" key="5">
    <source>
        <dbReference type="Proteomes" id="UP000027120"/>
    </source>
</evidence>
<dbReference type="GO" id="GO:0004497">
    <property type="term" value="F:monooxygenase activity"/>
    <property type="evidence" value="ECO:0007669"/>
    <property type="project" value="UniProtKB-KW"/>
</dbReference>
<dbReference type="InterPro" id="IPR002401">
    <property type="entry name" value="Cyt_P450_E_grp-I"/>
</dbReference>
<keyword evidence="2 3" id="KW-0479">Metal-binding</keyword>
<protein>
    <recommendedName>
        <fullName evidence="6">Cytochrome P450</fullName>
    </recommendedName>
</protein>
<gene>
    <name evidence="4" type="ORF">CISIN_1g039984mg</name>
</gene>
<name>A0A067DP47_CITSI</name>
<dbReference type="Gene3D" id="1.10.630.10">
    <property type="entry name" value="Cytochrome P450"/>
    <property type="match status" value="1"/>
</dbReference>
<feature type="binding site" description="axial binding residue" evidence="2">
    <location>
        <position position="40"/>
    </location>
    <ligand>
        <name>heme</name>
        <dbReference type="ChEBI" id="CHEBI:30413"/>
    </ligand>
    <ligandPart>
        <name>Fe</name>
        <dbReference type="ChEBI" id="CHEBI:18248"/>
    </ligandPart>
</feature>
<keyword evidence="2 3" id="KW-0349">Heme</keyword>
<dbReference type="PROSITE" id="PS00086">
    <property type="entry name" value="CYTOCHROME_P450"/>
    <property type="match status" value="1"/>
</dbReference>
<feature type="non-terminal residue" evidence="4">
    <location>
        <position position="1"/>
    </location>
</feature>
<evidence type="ECO:0000256" key="2">
    <source>
        <dbReference type="PIRSR" id="PIRSR602401-1"/>
    </source>
</evidence>
<dbReference type="AlphaFoldDB" id="A0A067DP47"/>
<keyword evidence="3" id="KW-0503">Monooxygenase</keyword>
<accession>A0A067DP47</accession>
<organism evidence="4 5">
    <name type="scientific">Citrus sinensis</name>
    <name type="common">Sweet orange</name>
    <name type="synonym">Citrus aurantium var. sinensis</name>
    <dbReference type="NCBI Taxonomy" id="2711"/>
    <lineage>
        <taxon>Eukaryota</taxon>
        <taxon>Viridiplantae</taxon>
        <taxon>Streptophyta</taxon>
        <taxon>Embryophyta</taxon>
        <taxon>Tracheophyta</taxon>
        <taxon>Spermatophyta</taxon>
        <taxon>Magnoliopsida</taxon>
        <taxon>eudicotyledons</taxon>
        <taxon>Gunneridae</taxon>
        <taxon>Pentapetalae</taxon>
        <taxon>rosids</taxon>
        <taxon>malvids</taxon>
        <taxon>Sapindales</taxon>
        <taxon>Rutaceae</taxon>
        <taxon>Aurantioideae</taxon>
        <taxon>Citrus</taxon>
    </lineage>
</organism>
<dbReference type="InterPro" id="IPR017972">
    <property type="entry name" value="Cyt_P450_CS"/>
</dbReference>
<proteinExistence type="inferred from homology"/>
<dbReference type="GO" id="GO:0005506">
    <property type="term" value="F:iron ion binding"/>
    <property type="evidence" value="ECO:0007669"/>
    <property type="project" value="InterPro"/>
</dbReference>
<comment type="similarity">
    <text evidence="1 3">Belongs to the cytochrome P450 family.</text>
</comment>
<dbReference type="SUPFAM" id="SSF48264">
    <property type="entry name" value="Cytochrome P450"/>
    <property type="match status" value="1"/>
</dbReference>